<accession>Q1M6C0</accession>
<dbReference type="KEGG" id="rle:pRL110267"/>
<name>Q1M6C0_RHIJ3</name>
<sequence length="150" mass="16322">MLRPRRCSVSATGSAAVFHSGQWIASAKFQLTVFDGEVTFSCSEAGGKTMDEADRWRHMASAPKDGSRILVTIRPSEQGPAEVDLAYWSNGDQFAGEGWRASDSSPGQIIEYADPELRCWMPMPSANLGRTSIPPPWEGDDDRNLDGSGI</sequence>
<dbReference type="EMBL" id="AM236085">
    <property type="protein sequence ID" value="CAK03216.1"/>
    <property type="molecule type" value="Genomic_DNA"/>
</dbReference>
<dbReference type="HOGENOM" id="CLU_146057_0_0_5"/>
<protein>
    <submittedName>
        <fullName evidence="2">Uncharacterized protein</fullName>
    </submittedName>
</protein>
<keyword evidence="2" id="KW-0614">Plasmid</keyword>
<proteinExistence type="predicted"/>
<dbReference type="AlphaFoldDB" id="Q1M6C0"/>
<geneLocation type="plasmid" evidence="2 3">
    <name>pRL11</name>
</geneLocation>
<reference evidence="2 3" key="1">
    <citation type="journal article" date="2006" name="Genome Biol.">
        <title>The genome of Rhizobium leguminosarum has recognizable core and accessory components.</title>
        <authorList>
            <person name="Young J.W."/>
            <person name="Crossman L.C."/>
            <person name="Johnston A.W.B."/>
            <person name="Thomson N.R."/>
            <person name="Ghazoui Z.F."/>
            <person name="Hull K.H."/>
            <person name="Wexler M."/>
            <person name="Curson A.R.J."/>
            <person name="Todd J.D."/>
            <person name="Poole P.S."/>
            <person name="Mauchline T.H."/>
            <person name="East A.K."/>
            <person name="Quail M.A."/>
            <person name="Churcher C."/>
            <person name="Arrowsmith C."/>
            <person name="Cherevach A."/>
            <person name="Chillingworth T."/>
            <person name="Clarke K."/>
            <person name="Cronin A."/>
            <person name="Davis P."/>
            <person name="Fraser A."/>
            <person name="Hance Z."/>
            <person name="Hauser H."/>
            <person name="Jagels K."/>
            <person name="Moule S."/>
            <person name="Mungall K."/>
            <person name="Norbertczak H."/>
            <person name="Rabbinowitsch E."/>
            <person name="Sanders M."/>
            <person name="Simmonds M."/>
            <person name="Whitehead S."/>
            <person name="Parkhill J."/>
        </authorList>
    </citation>
    <scope>NUCLEOTIDE SEQUENCE [LARGE SCALE GENOMIC DNA]</scope>
    <source>
        <strain evidence="3">DSM 114642 / LMG 32736 / 3841</strain>
    </source>
</reference>
<evidence type="ECO:0000313" key="2">
    <source>
        <dbReference type="EMBL" id="CAK03216.1"/>
    </source>
</evidence>
<keyword evidence="3" id="KW-1185">Reference proteome</keyword>
<evidence type="ECO:0000256" key="1">
    <source>
        <dbReference type="SAM" id="MobiDB-lite"/>
    </source>
</evidence>
<dbReference type="Proteomes" id="UP000006575">
    <property type="component" value="Plasmid pRL11"/>
</dbReference>
<gene>
    <name evidence="2" type="ordered locus">pRL110267</name>
</gene>
<evidence type="ECO:0000313" key="3">
    <source>
        <dbReference type="Proteomes" id="UP000006575"/>
    </source>
</evidence>
<organism evidence="2 3">
    <name type="scientific">Rhizobium johnstonii (strain DSM 114642 / LMG 32736 / 3841)</name>
    <name type="common">Rhizobium leguminosarum bv. viciae</name>
    <dbReference type="NCBI Taxonomy" id="216596"/>
    <lineage>
        <taxon>Bacteria</taxon>
        <taxon>Pseudomonadati</taxon>
        <taxon>Pseudomonadota</taxon>
        <taxon>Alphaproteobacteria</taxon>
        <taxon>Hyphomicrobiales</taxon>
        <taxon>Rhizobiaceae</taxon>
        <taxon>Rhizobium/Agrobacterium group</taxon>
        <taxon>Rhizobium</taxon>
        <taxon>Rhizobium johnstonii</taxon>
    </lineage>
</organism>
<feature type="region of interest" description="Disordered" evidence="1">
    <location>
        <begin position="129"/>
        <end position="150"/>
    </location>
</feature>
<dbReference type="EnsemblBacteria" id="CAK03216">
    <property type="protein sequence ID" value="CAK03216"/>
    <property type="gene ID" value="pRL110267"/>
</dbReference>